<dbReference type="SUPFAM" id="SSF56219">
    <property type="entry name" value="DNase I-like"/>
    <property type="match status" value="1"/>
</dbReference>
<dbReference type="Gene3D" id="3.60.10.10">
    <property type="entry name" value="Endonuclease/exonuclease/phosphatase"/>
    <property type="match status" value="1"/>
</dbReference>
<feature type="chain" id="PRO_5045866631" description="Endonuclease/exonuclease/phosphatase domain-containing protein" evidence="1">
    <location>
        <begin position="21"/>
        <end position="452"/>
    </location>
</feature>
<dbReference type="Proteomes" id="UP000621500">
    <property type="component" value="Unassembled WGS sequence"/>
</dbReference>
<dbReference type="Pfam" id="PF03372">
    <property type="entry name" value="Exo_endo_phos"/>
    <property type="match status" value="1"/>
</dbReference>
<evidence type="ECO:0000256" key="1">
    <source>
        <dbReference type="SAM" id="SignalP"/>
    </source>
</evidence>
<reference evidence="3 4" key="1">
    <citation type="submission" date="2021-01" db="EMBL/GenBank/DDBJ databases">
        <title>Whole genome shotgun sequence of Plantactinospora mayteni NBRC 109088.</title>
        <authorList>
            <person name="Komaki H."/>
            <person name="Tamura T."/>
        </authorList>
    </citation>
    <scope>NUCLEOTIDE SEQUENCE [LARGE SCALE GENOMIC DNA]</scope>
    <source>
        <strain evidence="3 4">NBRC 109088</strain>
    </source>
</reference>
<dbReference type="RefSeq" id="WP_203860096.1">
    <property type="nucleotide sequence ID" value="NZ_BAAAZQ010000006.1"/>
</dbReference>
<feature type="signal peptide" evidence="1">
    <location>
        <begin position="1"/>
        <end position="20"/>
    </location>
</feature>
<name>A0ABQ4EVJ3_9ACTN</name>
<gene>
    <name evidence="3" type="ORF">Pma05_52380</name>
</gene>
<dbReference type="InterPro" id="IPR005135">
    <property type="entry name" value="Endo/exonuclease/phosphatase"/>
</dbReference>
<proteinExistence type="predicted"/>
<evidence type="ECO:0000313" key="4">
    <source>
        <dbReference type="Proteomes" id="UP000621500"/>
    </source>
</evidence>
<evidence type="ECO:0000259" key="2">
    <source>
        <dbReference type="Pfam" id="PF03372"/>
    </source>
</evidence>
<comment type="caution">
    <text evidence="3">The sequence shown here is derived from an EMBL/GenBank/DDBJ whole genome shotgun (WGS) entry which is preliminary data.</text>
</comment>
<keyword evidence="4" id="KW-1185">Reference proteome</keyword>
<sequence>MNRLAARRLGALVLTLTMLAPVGCRETPEPPPNGGVAVKVLTYNTRGLLRESKGADHIDSDRWRFVDVLVGRISTERPQIVMLQEICASQVDELAHQLSTRYPMSIAAMVDDGPQKGCPAPRRGQSDPTHQRFGKAILTVGAAAPIVPPQTGAAHGIGCVRWSGYPGFKACVLHTAPEEGPGVGEAFAGWQAALPGPLVLGGDFNAVPTSRSLDRLYSRRVPMPPAEPDNPSLAFGFMYEAAMCIDDDCEHLVRAGEATYARSLLGDLKIDYIFADDQHFAPRAEARVEDTSDDCGGKGCSDHRMLWGEFHVEKAAPDADLPAVADGQLDVRAIRLDPARRIVTVNPVYVPRGAEAIAQACEADNVKPDAEWCNDYYVRDADRNLYDVPIAPEATVKLYFTPGVTCAEEPCTVGLDQAAEVLAEWSSRAPGLLGTIVVRNGQVVALNHIYTP</sequence>
<protein>
    <recommendedName>
        <fullName evidence="2">Endonuclease/exonuclease/phosphatase domain-containing protein</fullName>
    </recommendedName>
</protein>
<dbReference type="InterPro" id="IPR036691">
    <property type="entry name" value="Endo/exonu/phosph_ase_sf"/>
</dbReference>
<keyword evidence="1" id="KW-0732">Signal</keyword>
<accession>A0ABQ4EVJ3</accession>
<evidence type="ECO:0000313" key="3">
    <source>
        <dbReference type="EMBL" id="GIG98665.1"/>
    </source>
</evidence>
<feature type="domain" description="Endonuclease/exonuclease/phosphatase" evidence="2">
    <location>
        <begin position="41"/>
        <end position="303"/>
    </location>
</feature>
<organism evidence="3 4">
    <name type="scientific">Plantactinospora mayteni</name>
    <dbReference type="NCBI Taxonomy" id="566021"/>
    <lineage>
        <taxon>Bacteria</taxon>
        <taxon>Bacillati</taxon>
        <taxon>Actinomycetota</taxon>
        <taxon>Actinomycetes</taxon>
        <taxon>Micromonosporales</taxon>
        <taxon>Micromonosporaceae</taxon>
        <taxon>Plantactinospora</taxon>
    </lineage>
</organism>
<dbReference type="EMBL" id="BONX01000036">
    <property type="protein sequence ID" value="GIG98665.1"/>
    <property type="molecule type" value="Genomic_DNA"/>
</dbReference>